<evidence type="ECO:0000313" key="3">
    <source>
        <dbReference type="Proteomes" id="UP000479293"/>
    </source>
</evidence>
<keyword evidence="1" id="KW-0472">Membrane</keyword>
<protein>
    <submittedName>
        <fullName evidence="2">Uncharacterized protein</fullName>
    </submittedName>
</protein>
<reference evidence="2 3" key="1">
    <citation type="submission" date="2019-10" db="EMBL/GenBank/DDBJ databases">
        <title>Draft Genome Sequence of Cytophagaceae sp. SJW1-29.</title>
        <authorList>
            <person name="Choi A."/>
        </authorList>
    </citation>
    <scope>NUCLEOTIDE SEQUENCE [LARGE SCALE GENOMIC DNA]</scope>
    <source>
        <strain evidence="2 3">SJW1-29</strain>
    </source>
</reference>
<sequence length="295" mass="35038">MDSIVSFIFGGILSVIIGWIFYKKSIKKNSLFAYLDYFSKLFENVEPEIKKDLKIIYKEREIQDLYIVQFTLENNGNKPIRDLIEPIKLSIDEEFELMDASISDVSPTGRNIELKQDLNSNLINISFLLLNPKDYFSVRILFKGNVLDYIKSKYKRERGITDENKHQYKNFEFDEKDMIDDFVLKLTIDELPPTLHIEKQKKINKDEINFNVTKYIYYIFIGISMGYVIWKLTNAEKNYFIFNYEEFFNGYEAWLVEGNFFKISLFFTWGQIIYYIFVGSLLVLFAIGKKINNLF</sequence>
<evidence type="ECO:0000313" key="2">
    <source>
        <dbReference type="EMBL" id="MPR34011.1"/>
    </source>
</evidence>
<feature type="transmembrane region" description="Helical" evidence="1">
    <location>
        <begin position="6"/>
        <end position="22"/>
    </location>
</feature>
<proteinExistence type="predicted"/>
<dbReference type="RefSeq" id="WP_152759862.1">
    <property type="nucleotide sequence ID" value="NZ_WHLY01000002.1"/>
</dbReference>
<keyword evidence="3" id="KW-1185">Reference proteome</keyword>
<keyword evidence="1" id="KW-0812">Transmembrane</keyword>
<dbReference type="Proteomes" id="UP000479293">
    <property type="component" value="Unassembled WGS sequence"/>
</dbReference>
<feature type="transmembrane region" description="Helical" evidence="1">
    <location>
        <begin position="215"/>
        <end position="233"/>
    </location>
</feature>
<comment type="caution">
    <text evidence="2">The sequence shown here is derived from an EMBL/GenBank/DDBJ whole genome shotgun (WGS) entry which is preliminary data.</text>
</comment>
<organism evidence="2 3">
    <name type="scientific">Salmonirosea aquatica</name>
    <dbReference type="NCBI Taxonomy" id="2654236"/>
    <lineage>
        <taxon>Bacteria</taxon>
        <taxon>Pseudomonadati</taxon>
        <taxon>Bacteroidota</taxon>
        <taxon>Cytophagia</taxon>
        <taxon>Cytophagales</taxon>
        <taxon>Spirosomataceae</taxon>
        <taxon>Salmonirosea</taxon>
    </lineage>
</organism>
<gene>
    <name evidence="2" type="ORF">GBK04_11690</name>
</gene>
<dbReference type="EMBL" id="WHLY01000002">
    <property type="protein sequence ID" value="MPR34011.1"/>
    <property type="molecule type" value="Genomic_DNA"/>
</dbReference>
<name>A0A7C9FP67_9BACT</name>
<accession>A0A7C9FP67</accession>
<feature type="transmembrane region" description="Helical" evidence="1">
    <location>
        <begin position="263"/>
        <end position="287"/>
    </location>
</feature>
<keyword evidence="1" id="KW-1133">Transmembrane helix</keyword>
<evidence type="ECO:0000256" key="1">
    <source>
        <dbReference type="SAM" id="Phobius"/>
    </source>
</evidence>
<dbReference type="AlphaFoldDB" id="A0A7C9FP67"/>